<dbReference type="InterPro" id="IPR007560">
    <property type="entry name" value="Restrct_endonuc_IV_Mrr"/>
</dbReference>
<keyword evidence="3" id="KW-0255">Endonuclease</keyword>
<name>A0A1I0FZF6_9FIRM</name>
<dbReference type="RefSeq" id="WP_092354732.1">
    <property type="nucleotide sequence ID" value="NZ_CAMTSG010000010.1"/>
</dbReference>
<feature type="domain" description="Restriction endonuclease type IV Mrr" evidence="2">
    <location>
        <begin position="44"/>
        <end position="152"/>
    </location>
</feature>
<dbReference type="InterPro" id="IPR011335">
    <property type="entry name" value="Restrct_endonuc-II-like"/>
</dbReference>
<keyword evidence="4" id="KW-1185">Reference proteome</keyword>
<dbReference type="OrthoDB" id="9797274at2"/>
<dbReference type="InterPro" id="IPR011856">
    <property type="entry name" value="tRNA_endonuc-like_dom_sf"/>
</dbReference>
<organism evidence="3 4">
    <name type="scientific">Thomasclavelia cocleata</name>
    <dbReference type="NCBI Taxonomy" id="69824"/>
    <lineage>
        <taxon>Bacteria</taxon>
        <taxon>Bacillati</taxon>
        <taxon>Bacillota</taxon>
        <taxon>Erysipelotrichia</taxon>
        <taxon>Erysipelotrichales</taxon>
        <taxon>Coprobacillaceae</taxon>
        <taxon>Thomasclavelia</taxon>
    </lineage>
</organism>
<dbReference type="Proteomes" id="UP000198558">
    <property type="component" value="Unassembled WGS sequence"/>
</dbReference>
<gene>
    <name evidence="3" type="ORF">SAMN04489758_1247</name>
</gene>
<proteinExistence type="predicted"/>
<protein>
    <submittedName>
        <fullName evidence="3">Restriction endonuclease</fullName>
    </submittedName>
</protein>
<dbReference type="GO" id="GO:0009307">
    <property type="term" value="P:DNA restriction-modification system"/>
    <property type="evidence" value="ECO:0007669"/>
    <property type="project" value="InterPro"/>
</dbReference>
<evidence type="ECO:0000256" key="1">
    <source>
        <dbReference type="SAM" id="Phobius"/>
    </source>
</evidence>
<dbReference type="PANTHER" id="PTHR30015">
    <property type="entry name" value="MRR RESTRICTION SYSTEM PROTEIN"/>
    <property type="match status" value="1"/>
</dbReference>
<keyword evidence="1" id="KW-0812">Transmembrane</keyword>
<evidence type="ECO:0000313" key="4">
    <source>
        <dbReference type="Proteomes" id="UP000198558"/>
    </source>
</evidence>
<evidence type="ECO:0000313" key="3">
    <source>
        <dbReference type="EMBL" id="SET63960.1"/>
    </source>
</evidence>
<dbReference type="PANTHER" id="PTHR30015:SF6">
    <property type="entry name" value="SLL1429 PROTEIN"/>
    <property type="match status" value="1"/>
</dbReference>
<evidence type="ECO:0000259" key="2">
    <source>
        <dbReference type="Pfam" id="PF04471"/>
    </source>
</evidence>
<keyword evidence="3" id="KW-0378">Hydrolase</keyword>
<feature type="transmembrane region" description="Helical" evidence="1">
    <location>
        <begin position="190"/>
        <end position="210"/>
    </location>
</feature>
<keyword evidence="1" id="KW-1133">Transmembrane helix</keyword>
<accession>A0A1I0FZF6</accession>
<dbReference type="AlphaFoldDB" id="A0A1I0FZF6"/>
<dbReference type="GO" id="GO:0015666">
    <property type="term" value="F:restriction endodeoxyribonuclease activity"/>
    <property type="evidence" value="ECO:0007669"/>
    <property type="project" value="TreeGrafter"/>
</dbReference>
<dbReference type="GO" id="GO:0003677">
    <property type="term" value="F:DNA binding"/>
    <property type="evidence" value="ECO:0007669"/>
    <property type="project" value="InterPro"/>
</dbReference>
<sequence length="235" mass="27945">MKLIILWLINTVIVFPLKTITYILKLIFKFINNIYFYNLDWEYINTMKGHEFEYFTKILLEKNGFKQVTVSQSSNDYGIDVLATKNKYRYAIQCKRYNQKVGIKAVQEAKSGCDYYQCDIPVVFTNNTFSPAAIKLAKNINVELWDKDTLHHYLKKSKLLTKSLPFYYPLISFLIIILSGYYYYLLRQNYLLIILLVCISLFFSTIFKIFKDKRKSPLKITETTYLIHDYHDTIQ</sequence>
<keyword evidence="1" id="KW-0472">Membrane</keyword>
<dbReference type="GeneID" id="78288822"/>
<keyword evidence="3" id="KW-0540">Nuclease</keyword>
<dbReference type="InterPro" id="IPR052906">
    <property type="entry name" value="Type_IV_Methyl-Rstrct_Enzyme"/>
</dbReference>
<reference evidence="4" key="1">
    <citation type="submission" date="2016-10" db="EMBL/GenBank/DDBJ databases">
        <authorList>
            <person name="Varghese N."/>
            <person name="Submissions S."/>
        </authorList>
    </citation>
    <scope>NUCLEOTIDE SEQUENCE [LARGE SCALE GENOMIC DNA]</scope>
    <source>
        <strain evidence="4">DSM 1551</strain>
    </source>
</reference>
<feature type="transmembrane region" description="Helical" evidence="1">
    <location>
        <begin position="166"/>
        <end position="184"/>
    </location>
</feature>
<dbReference type="SUPFAM" id="SSF52980">
    <property type="entry name" value="Restriction endonuclease-like"/>
    <property type="match status" value="1"/>
</dbReference>
<dbReference type="Pfam" id="PF04471">
    <property type="entry name" value="Mrr_cat"/>
    <property type="match status" value="1"/>
</dbReference>
<feature type="transmembrane region" description="Helical" evidence="1">
    <location>
        <begin position="6"/>
        <end position="28"/>
    </location>
</feature>
<dbReference type="Gene3D" id="3.40.1350.10">
    <property type="match status" value="1"/>
</dbReference>
<dbReference type="EMBL" id="FOIN01000024">
    <property type="protein sequence ID" value="SET63960.1"/>
    <property type="molecule type" value="Genomic_DNA"/>
</dbReference>